<evidence type="ECO:0000256" key="12">
    <source>
        <dbReference type="ARBA" id="ARBA00022679"/>
    </source>
</evidence>
<evidence type="ECO:0000256" key="9">
    <source>
        <dbReference type="ARBA" id="ARBA00022490"/>
    </source>
</evidence>
<comment type="catalytic activity">
    <reaction evidence="20">
        <text>FMN + ATP + H(+) = FAD + diphosphate</text>
        <dbReference type="Rhea" id="RHEA:17237"/>
        <dbReference type="ChEBI" id="CHEBI:15378"/>
        <dbReference type="ChEBI" id="CHEBI:30616"/>
        <dbReference type="ChEBI" id="CHEBI:33019"/>
        <dbReference type="ChEBI" id="CHEBI:57692"/>
        <dbReference type="ChEBI" id="CHEBI:58210"/>
        <dbReference type="EC" id="2.7.7.2"/>
    </reaction>
</comment>
<keyword evidence="11" id="KW-0288">FMN</keyword>
<evidence type="ECO:0000256" key="16">
    <source>
        <dbReference type="ARBA" id="ARBA00022840"/>
    </source>
</evidence>
<evidence type="ECO:0000256" key="6">
    <source>
        <dbReference type="ARBA" id="ARBA00007589"/>
    </source>
</evidence>
<dbReference type="PANTHER" id="PTHR23293:SF9">
    <property type="entry name" value="FAD SYNTHASE"/>
    <property type="match status" value="1"/>
</dbReference>
<evidence type="ECO:0000256" key="18">
    <source>
        <dbReference type="ARBA" id="ARBA00031676"/>
    </source>
</evidence>
<evidence type="ECO:0000256" key="13">
    <source>
        <dbReference type="ARBA" id="ARBA00022695"/>
    </source>
</evidence>
<sequence>MSGLLGCIVDYDEYPLNKTAEKVYKLSQIETESKFTHNLQNALNTIETALDRYRLDEICVGFNGGKDCTVLLHLVYAVVKRKFPENLNKLKSLYIRSKLPFPEVEKFIQISRDRYNLEELKFDGRIKDCLSELKSQRGEVKAVFMGTRCTDPYSSHLEAFSMTDPDWPQLMRVNPLLEWTYYDVWKFLRCLCVPYCSLYDRGYTSLGSMNNTHPNPSLQYIDDRGIVRYKPAYQLQEISQERDGRNI</sequence>
<evidence type="ECO:0000256" key="14">
    <source>
        <dbReference type="ARBA" id="ARBA00022741"/>
    </source>
</evidence>
<dbReference type="EC" id="2.7.7.2" evidence="7"/>
<comment type="caution">
    <text evidence="22">The sequence shown here is derived from an EMBL/GenBank/DDBJ whole genome shotgun (WGS) entry which is preliminary data.</text>
</comment>
<evidence type="ECO:0000256" key="17">
    <source>
        <dbReference type="ARBA" id="ARBA00031145"/>
    </source>
</evidence>
<dbReference type="Pfam" id="PF01507">
    <property type="entry name" value="PAPS_reduct"/>
    <property type="match status" value="2"/>
</dbReference>
<keyword evidence="10" id="KW-0285">Flavoprotein</keyword>
<comment type="pathway">
    <text evidence="4">Cofactor biosynthesis; FAD biosynthesis; FAD from FMN: step 1/1.</text>
</comment>
<evidence type="ECO:0000256" key="10">
    <source>
        <dbReference type="ARBA" id="ARBA00022630"/>
    </source>
</evidence>
<dbReference type="EMBL" id="JAZGQO010000002">
    <property type="protein sequence ID" value="KAK6191560.1"/>
    <property type="molecule type" value="Genomic_DNA"/>
</dbReference>
<evidence type="ECO:0000256" key="11">
    <source>
        <dbReference type="ARBA" id="ARBA00022643"/>
    </source>
</evidence>
<keyword evidence="15" id="KW-0274">FAD</keyword>
<dbReference type="CDD" id="cd23948">
    <property type="entry name" value="FAD_synthase"/>
    <property type="match status" value="1"/>
</dbReference>
<comment type="function">
    <text evidence="2">Catalyzes the adenylation of flavin mononucleotide (FMN) to form flavin adenine dinucleotide (FAD) coenzyme.</text>
</comment>
<keyword evidence="23" id="KW-1185">Reference proteome</keyword>
<protein>
    <recommendedName>
        <fullName evidence="8">FAD synthase</fullName>
        <ecNumber evidence="7">2.7.7.2</ecNumber>
    </recommendedName>
    <alternativeName>
        <fullName evidence="17">FAD pyrophosphorylase</fullName>
    </alternativeName>
    <alternativeName>
        <fullName evidence="19">FMN adenylyltransferase</fullName>
    </alternativeName>
    <alternativeName>
        <fullName evidence="18">Flavin adenine dinucleotide synthase</fullName>
    </alternativeName>
</protein>
<evidence type="ECO:0000256" key="3">
    <source>
        <dbReference type="ARBA" id="ARBA00004496"/>
    </source>
</evidence>
<evidence type="ECO:0000313" key="22">
    <source>
        <dbReference type="EMBL" id="KAK6191560.1"/>
    </source>
</evidence>
<evidence type="ECO:0000256" key="15">
    <source>
        <dbReference type="ARBA" id="ARBA00022827"/>
    </source>
</evidence>
<keyword evidence="13" id="KW-0548">Nucleotidyltransferase</keyword>
<keyword evidence="14" id="KW-0547">Nucleotide-binding</keyword>
<feature type="domain" description="Phosphoadenosine phosphosulphate reductase" evidence="21">
    <location>
        <begin position="139"/>
        <end position="214"/>
    </location>
</feature>
<evidence type="ECO:0000256" key="19">
    <source>
        <dbReference type="ARBA" id="ARBA00031871"/>
    </source>
</evidence>
<comment type="similarity">
    <text evidence="6">In the N-terminal section; belongs to the MoaB/Mog family.</text>
</comment>
<evidence type="ECO:0000256" key="8">
    <source>
        <dbReference type="ARBA" id="ARBA00015431"/>
    </source>
</evidence>
<dbReference type="AlphaFoldDB" id="A0AAN8KHL0"/>
<keyword evidence="9" id="KW-0963">Cytoplasm</keyword>
<dbReference type="GO" id="GO:0006747">
    <property type="term" value="P:FAD biosynthetic process"/>
    <property type="evidence" value="ECO:0007669"/>
    <property type="project" value="TreeGrafter"/>
</dbReference>
<evidence type="ECO:0000256" key="1">
    <source>
        <dbReference type="ARBA" id="ARBA00001946"/>
    </source>
</evidence>
<evidence type="ECO:0000313" key="23">
    <source>
        <dbReference type="Proteomes" id="UP001347796"/>
    </source>
</evidence>
<dbReference type="InterPro" id="IPR002500">
    <property type="entry name" value="PAPS_reduct_dom"/>
</dbReference>
<comment type="subcellular location">
    <subcellularLocation>
        <location evidence="3">Cytoplasm</location>
    </subcellularLocation>
</comment>
<evidence type="ECO:0000259" key="21">
    <source>
        <dbReference type="Pfam" id="PF01507"/>
    </source>
</evidence>
<keyword evidence="12" id="KW-0808">Transferase</keyword>
<evidence type="ECO:0000256" key="20">
    <source>
        <dbReference type="ARBA" id="ARBA00049494"/>
    </source>
</evidence>
<comment type="cofactor">
    <cofactor evidence="1">
        <name>Mg(2+)</name>
        <dbReference type="ChEBI" id="CHEBI:18420"/>
    </cofactor>
</comment>
<dbReference type="Gene3D" id="3.40.50.620">
    <property type="entry name" value="HUPs"/>
    <property type="match status" value="1"/>
</dbReference>
<dbReference type="SUPFAM" id="SSF52402">
    <property type="entry name" value="Adenine nucleotide alpha hydrolases-like"/>
    <property type="match status" value="1"/>
</dbReference>
<dbReference type="GO" id="GO:0005737">
    <property type="term" value="C:cytoplasm"/>
    <property type="evidence" value="ECO:0007669"/>
    <property type="project" value="UniProtKB-SubCell"/>
</dbReference>
<evidence type="ECO:0000256" key="4">
    <source>
        <dbReference type="ARBA" id="ARBA00004726"/>
    </source>
</evidence>
<accession>A0AAN8KHL0</accession>
<organism evidence="22 23">
    <name type="scientific">Patella caerulea</name>
    <name type="common">Rayed Mediterranean limpet</name>
    <dbReference type="NCBI Taxonomy" id="87958"/>
    <lineage>
        <taxon>Eukaryota</taxon>
        <taxon>Metazoa</taxon>
        <taxon>Spiralia</taxon>
        <taxon>Lophotrochozoa</taxon>
        <taxon>Mollusca</taxon>
        <taxon>Gastropoda</taxon>
        <taxon>Patellogastropoda</taxon>
        <taxon>Patelloidea</taxon>
        <taxon>Patellidae</taxon>
        <taxon>Patella</taxon>
    </lineage>
</organism>
<dbReference type="InterPro" id="IPR014729">
    <property type="entry name" value="Rossmann-like_a/b/a_fold"/>
</dbReference>
<keyword evidence="16" id="KW-0067">ATP-binding</keyword>
<evidence type="ECO:0000256" key="2">
    <source>
        <dbReference type="ARBA" id="ARBA00003316"/>
    </source>
</evidence>
<evidence type="ECO:0000256" key="7">
    <source>
        <dbReference type="ARBA" id="ARBA00012393"/>
    </source>
</evidence>
<evidence type="ECO:0000256" key="5">
    <source>
        <dbReference type="ARBA" id="ARBA00006749"/>
    </source>
</evidence>
<name>A0AAN8KHL0_PATCE</name>
<dbReference type="GO" id="GO:0005524">
    <property type="term" value="F:ATP binding"/>
    <property type="evidence" value="ECO:0007669"/>
    <property type="project" value="UniProtKB-KW"/>
</dbReference>
<dbReference type="PANTHER" id="PTHR23293">
    <property type="entry name" value="FAD SYNTHETASE-RELATED FMN ADENYLYLTRANSFERASE"/>
    <property type="match status" value="1"/>
</dbReference>
<dbReference type="GO" id="GO:0003919">
    <property type="term" value="F:FMN adenylyltransferase activity"/>
    <property type="evidence" value="ECO:0007669"/>
    <property type="project" value="UniProtKB-EC"/>
</dbReference>
<comment type="similarity">
    <text evidence="5">In the C-terminal section; belongs to the PAPS reductase family. FAD1 subfamily.</text>
</comment>
<feature type="domain" description="Phosphoadenosine phosphosulphate reductase" evidence="21">
    <location>
        <begin position="58"/>
        <end position="123"/>
    </location>
</feature>
<dbReference type="FunFam" id="3.40.50.620:FF:000113">
    <property type="entry name" value="FAD synthase"/>
    <property type="match status" value="1"/>
</dbReference>
<reference evidence="22 23" key="1">
    <citation type="submission" date="2024-01" db="EMBL/GenBank/DDBJ databases">
        <title>The genome of the rayed Mediterranean limpet Patella caerulea (Linnaeus, 1758).</title>
        <authorList>
            <person name="Anh-Thu Weber A."/>
            <person name="Halstead-Nussloch G."/>
        </authorList>
    </citation>
    <scope>NUCLEOTIDE SEQUENCE [LARGE SCALE GENOMIC DNA]</scope>
    <source>
        <strain evidence="22">AATW-2023a</strain>
        <tissue evidence="22">Whole specimen</tissue>
    </source>
</reference>
<dbReference type="Proteomes" id="UP001347796">
    <property type="component" value="Unassembled WGS sequence"/>
</dbReference>
<proteinExistence type="inferred from homology"/>
<gene>
    <name evidence="22" type="ORF">SNE40_003215</name>
</gene>